<keyword evidence="3" id="KW-1185">Reference proteome</keyword>
<sequence>MSCTAPTDTVFVSILGTNPSYINACTAGNITSNSDAVNAMTHCCGSAPVTVLMDGCYSYCNVTSSTDQQNWEKCFGASTGTNGVDFGCTLDDLSGFAVPGSGTIYPSSTESSAAAASSTVAAVTTTASSGTFTTTATGSAASHSLASPSAASHSSTSASGTAKASTSDKASASATSSGATASASANAGQPTVKQLSKGAVAILALAFVGLLA</sequence>
<dbReference type="AlphaFoldDB" id="A0A8H2W1H9"/>
<evidence type="ECO:0000313" key="3">
    <source>
        <dbReference type="Proteomes" id="UP000624404"/>
    </source>
</evidence>
<gene>
    <name evidence="2" type="ORF">SCLTRI_LOCUS8696</name>
</gene>
<feature type="region of interest" description="Disordered" evidence="1">
    <location>
        <begin position="147"/>
        <end position="168"/>
    </location>
</feature>
<reference evidence="2" key="1">
    <citation type="submission" date="2020-10" db="EMBL/GenBank/DDBJ databases">
        <authorList>
            <person name="Kusch S."/>
        </authorList>
    </citation>
    <scope>NUCLEOTIDE SEQUENCE</scope>
    <source>
        <strain evidence="2">SwB9</strain>
    </source>
</reference>
<name>A0A8H2W1H9_9HELO</name>
<dbReference type="EMBL" id="CAJHIA010000033">
    <property type="protein sequence ID" value="CAD6448903.1"/>
    <property type="molecule type" value="Genomic_DNA"/>
</dbReference>
<accession>A0A8H2W1H9</accession>
<comment type="caution">
    <text evidence="2">The sequence shown here is derived from an EMBL/GenBank/DDBJ whole genome shotgun (WGS) entry which is preliminary data.</text>
</comment>
<evidence type="ECO:0000313" key="2">
    <source>
        <dbReference type="EMBL" id="CAD6448903.1"/>
    </source>
</evidence>
<protein>
    <submittedName>
        <fullName evidence="2">Ce130fb4-7e1f-4918-8cc4-b4dc056d5a9c</fullName>
    </submittedName>
</protein>
<dbReference type="OrthoDB" id="3550679at2759"/>
<proteinExistence type="predicted"/>
<dbReference type="Proteomes" id="UP000624404">
    <property type="component" value="Unassembled WGS sequence"/>
</dbReference>
<organism evidence="2 3">
    <name type="scientific">Sclerotinia trifoliorum</name>
    <dbReference type="NCBI Taxonomy" id="28548"/>
    <lineage>
        <taxon>Eukaryota</taxon>
        <taxon>Fungi</taxon>
        <taxon>Dikarya</taxon>
        <taxon>Ascomycota</taxon>
        <taxon>Pezizomycotina</taxon>
        <taxon>Leotiomycetes</taxon>
        <taxon>Helotiales</taxon>
        <taxon>Sclerotiniaceae</taxon>
        <taxon>Sclerotinia</taxon>
    </lineage>
</organism>
<evidence type="ECO:0000256" key="1">
    <source>
        <dbReference type="SAM" id="MobiDB-lite"/>
    </source>
</evidence>